<proteinExistence type="predicted"/>
<keyword evidence="1" id="KW-1133">Transmembrane helix</keyword>
<keyword evidence="1" id="KW-0472">Membrane</keyword>
<gene>
    <name evidence="2" type="ORF">FE784_05565</name>
</gene>
<dbReference type="OrthoDB" id="2666403at2"/>
<evidence type="ECO:0000313" key="2">
    <source>
        <dbReference type="EMBL" id="TNJ67423.1"/>
    </source>
</evidence>
<feature type="transmembrane region" description="Helical" evidence="1">
    <location>
        <begin position="33"/>
        <end position="57"/>
    </location>
</feature>
<protein>
    <submittedName>
        <fullName evidence="2">Uncharacterized protein</fullName>
    </submittedName>
</protein>
<comment type="caution">
    <text evidence="2">The sequence shown here is derived from an EMBL/GenBank/DDBJ whole genome shotgun (WGS) entry which is preliminary data.</text>
</comment>
<name>A0A5C4TE89_9BACL</name>
<sequence length="81" mass="8961">MSGSEKRQDNNRLAGDEEYEERFVQLSDRMERLLRGAICAGIALLVAAQLLLTIPAVRHLAVKVERLEGIPFERSGPDSGP</sequence>
<evidence type="ECO:0000256" key="1">
    <source>
        <dbReference type="SAM" id="Phobius"/>
    </source>
</evidence>
<keyword evidence="1" id="KW-0812">Transmembrane</keyword>
<dbReference type="Proteomes" id="UP000307943">
    <property type="component" value="Unassembled WGS sequence"/>
</dbReference>
<evidence type="ECO:0000313" key="3">
    <source>
        <dbReference type="Proteomes" id="UP000307943"/>
    </source>
</evidence>
<organism evidence="2 3">
    <name type="scientific">Paenibacillus hemerocallicola</name>
    <dbReference type="NCBI Taxonomy" id="1172614"/>
    <lineage>
        <taxon>Bacteria</taxon>
        <taxon>Bacillati</taxon>
        <taxon>Bacillota</taxon>
        <taxon>Bacilli</taxon>
        <taxon>Bacillales</taxon>
        <taxon>Paenibacillaceae</taxon>
        <taxon>Paenibacillus</taxon>
    </lineage>
</organism>
<dbReference type="EMBL" id="VDCQ01000005">
    <property type="protein sequence ID" value="TNJ67423.1"/>
    <property type="molecule type" value="Genomic_DNA"/>
</dbReference>
<dbReference type="AlphaFoldDB" id="A0A5C4TE89"/>
<dbReference type="RefSeq" id="WP_139601136.1">
    <property type="nucleotide sequence ID" value="NZ_VDCQ01000005.1"/>
</dbReference>
<keyword evidence="3" id="KW-1185">Reference proteome</keyword>
<accession>A0A5C4TE89</accession>
<reference evidence="2 3" key="1">
    <citation type="submission" date="2019-05" db="EMBL/GenBank/DDBJ databases">
        <title>We sequenced the genome of Paenibacillus hemerocallicola KCTC 33185 for further insight into its adaptation and study the phylogeny of Paenibacillus.</title>
        <authorList>
            <person name="Narsing Rao M.P."/>
        </authorList>
    </citation>
    <scope>NUCLEOTIDE SEQUENCE [LARGE SCALE GENOMIC DNA]</scope>
    <source>
        <strain evidence="2 3">KCTC 33185</strain>
    </source>
</reference>